<sequence>MKMVVALDALTCPSCLTKIEKAVGRVTGVETVKVLFNASKVKVTTDSSVSEASLTEPIERLGYDVKGVKVSA</sequence>
<evidence type="ECO:0000313" key="4">
    <source>
        <dbReference type="Proteomes" id="UP001628078"/>
    </source>
</evidence>
<dbReference type="CDD" id="cd00371">
    <property type="entry name" value="HMA"/>
    <property type="match status" value="1"/>
</dbReference>
<dbReference type="PROSITE" id="PS50846">
    <property type="entry name" value="HMA_2"/>
    <property type="match status" value="1"/>
</dbReference>
<dbReference type="SUPFAM" id="SSF55008">
    <property type="entry name" value="HMA, heavy metal-associated domain"/>
    <property type="match status" value="1"/>
</dbReference>
<dbReference type="InterPro" id="IPR017969">
    <property type="entry name" value="Heavy-metal-associated_CS"/>
</dbReference>
<name>A0ABQ5JPC5_9LACO</name>
<gene>
    <name evidence="3" type="ORF">JCM31185_07080</name>
</gene>
<comment type="caution">
    <text evidence="3">The sequence shown here is derived from an EMBL/GenBank/DDBJ whole genome shotgun (WGS) entry which is preliminary data.</text>
</comment>
<feature type="domain" description="HMA" evidence="2">
    <location>
        <begin position="1"/>
        <end position="66"/>
    </location>
</feature>
<dbReference type="PROSITE" id="PS01047">
    <property type="entry name" value="HMA_1"/>
    <property type="match status" value="1"/>
</dbReference>
<dbReference type="Gene3D" id="3.30.70.100">
    <property type="match status" value="1"/>
</dbReference>
<evidence type="ECO:0000259" key="2">
    <source>
        <dbReference type="PROSITE" id="PS50846"/>
    </source>
</evidence>
<dbReference type="EMBL" id="BQXO01000002">
    <property type="protein sequence ID" value="GKT05419.1"/>
    <property type="molecule type" value="Genomic_DNA"/>
</dbReference>
<protein>
    <submittedName>
        <fullName evidence="3">Heavy metal-binding protein</fullName>
    </submittedName>
</protein>
<dbReference type="InterPro" id="IPR006121">
    <property type="entry name" value="HMA_dom"/>
</dbReference>
<evidence type="ECO:0000313" key="3">
    <source>
        <dbReference type="EMBL" id="GKT05419.1"/>
    </source>
</evidence>
<organism evidence="3 4">
    <name type="scientific">Furfurilactobacillus curtus</name>
    <dbReference type="NCBI Taxonomy" id="1746200"/>
    <lineage>
        <taxon>Bacteria</taxon>
        <taxon>Bacillati</taxon>
        <taxon>Bacillota</taxon>
        <taxon>Bacilli</taxon>
        <taxon>Lactobacillales</taxon>
        <taxon>Lactobacillaceae</taxon>
        <taxon>Furfurilactobacillus</taxon>
    </lineage>
</organism>
<reference evidence="3 4" key="1">
    <citation type="submission" date="2022-03" db="EMBL/GenBank/DDBJ databases">
        <title>Draft genome sequence of Furfurilactobacillus curtus JCM 31185.</title>
        <authorList>
            <person name="Suzuki S."/>
            <person name="Endo A."/>
            <person name="Kajikawa A."/>
        </authorList>
    </citation>
    <scope>NUCLEOTIDE SEQUENCE [LARGE SCALE GENOMIC DNA]</scope>
    <source>
        <strain evidence="3 4">JCM 31185</strain>
    </source>
</reference>
<keyword evidence="4" id="KW-1185">Reference proteome</keyword>
<keyword evidence="1" id="KW-0479">Metal-binding</keyword>
<evidence type="ECO:0000256" key="1">
    <source>
        <dbReference type="ARBA" id="ARBA00022723"/>
    </source>
</evidence>
<dbReference type="RefSeq" id="WP_407882673.1">
    <property type="nucleotide sequence ID" value="NZ_BQXO01000002.1"/>
</dbReference>
<dbReference type="Proteomes" id="UP001628078">
    <property type="component" value="Unassembled WGS sequence"/>
</dbReference>
<proteinExistence type="predicted"/>
<accession>A0ABQ5JPC5</accession>
<dbReference type="Pfam" id="PF00403">
    <property type="entry name" value="HMA"/>
    <property type="match status" value="1"/>
</dbReference>
<dbReference type="InterPro" id="IPR036163">
    <property type="entry name" value="HMA_dom_sf"/>
</dbReference>